<feature type="compositionally biased region" description="Acidic residues" evidence="1">
    <location>
        <begin position="196"/>
        <end position="207"/>
    </location>
</feature>
<sequence length="255" mass="27346">MGENKMEPLGEDTTQVESKQPEENEGGILRRLRDRSLLRKRRAEAEEKAIYQVQSKRKRSEGMSGASRKGRPKKSEAGVQPQLAQEGALQGGSTVEEQLQGGSLPQPEEHLTQDPAKEEEPVASDTGKPEEPVEVESLPPPALPPALTQTLMPPLPPPAPPAPPAPEPQPEIVLAPVQEQVPLPETSSSLPKEEVAIEDLGADDVEVEPPPSGELVMEQGRAEEPGDIVMDSTRVFSISTIVSPPSPSYLPGPSL</sequence>
<feature type="compositionally biased region" description="Polar residues" evidence="1">
    <location>
        <begin position="91"/>
        <end position="103"/>
    </location>
</feature>
<dbReference type="AlphaFoldDB" id="A0A9Q1DH81"/>
<protein>
    <recommendedName>
        <fullName evidence="4">Hemogen</fullName>
    </recommendedName>
</protein>
<comment type="caution">
    <text evidence="2">The sequence shown here is derived from an EMBL/GenBank/DDBJ whole genome shotgun (WGS) entry which is preliminary data.</text>
</comment>
<evidence type="ECO:0000256" key="1">
    <source>
        <dbReference type="SAM" id="MobiDB-lite"/>
    </source>
</evidence>
<evidence type="ECO:0008006" key="4">
    <source>
        <dbReference type="Google" id="ProtNLM"/>
    </source>
</evidence>
<keyword evidence="3" id="KW-1185">Reference proteome</keyword>
<dbReference type="EMBL" id="JAFJMO010000008">
    <property type="protein sequence ID" value="KAJ8269617.1"/>
    <property type="molecule type" value="Genomic_DNA"/>
</dbReference>
<feature type="region of interest" description="Disordered" evidence="1">
    <location>
        <begin position="1"/>
        <end position="231"/>
    </location>
</feature>
<feature type="compositionally biased region" description="Pro residues" evidence="1">
    <location>
        <begin position="153"/>
        <end position="169"/>
    </location>
</feature>
<organism evidence="2 3">
    <name type="scientific">Conger conger</name>
    <name type="common">Conger eel</name>
    <name type="synonym">Muraena conger</name>
    <dbReference type="NCBI Taxonomy" id="82655"/>
    <lineage>
        <taxon>Eukaryota</taxon>
        <taxon>Metazoa</taxon>
        <taxon>Chordata</taxon>
        <taxon>Craniata</taxon>
        <taxon>Vertebrata</taxon>
        <taxon>Euteleostomi</taxon>
        <taxon>Actinopterygii</taxon>
        <taxon>Neopterygii</taxon>
        <taxon>Teleostei</taxon>
        <taxon>Anguilliformes</taxon>
        <taxon>Congridae</taxon>
        <taxon>Conger</taxon>
    </lineage>
</organism>
<reference evidence="2" key="1">
    <citation type="journal article" date="2023" name="Science">
        <title>Genome structures resolve the early diversification of teleost fishes.</title>
        <authorList>
            <person name="Parey E."/>
            <person name="Louis A."/>
            <person name="Montfort J."/>
            <person name="Bouchez O."/>
            <person name="Roques C."/>
            <person name="Iampietro C."/>
            <person name="Lluch J."/>
            <person name="Castinel A."/>
            <person name="Donnadieu C."/>
            <person name="Desvignes T."/>
            <person name="Floi Bucao C."/>
            <person name="Jouanno E."/>
            <person name="Wen M."/>
            <person name="Mejri S."/>
            <person name="Dirks R."/>
            <person name="Jansen H."/>
            <person name="Henkel C."/>
            <person name="Chen W.J."/>
            <person name="Zahm M."/>
            <person name="Cabau C."/>
            <person name="Klopp C."/>
            <person name="Thompson A.W."/>
            <person name="Robinson-Rechavi M."/>
            <person name="Braasch I."/>
            <person name="Lecointre G."/>
            <person name="Bobe J."/>
            <person name="Postlethwait J.H."/>
            <person name="Berthelot C."/>
            <person name="Roest Crollius H."/>
            <person name="Guiguen Y."/>
        </authorList>
    </citation>
    <scope>NUCLEOTIDE SEQUENCE</scope>
    <source>
        <strain evidence="2">Concon-B</strain>
    </source>
</reference>
<name>A0A9Q1DH81_CONCO</name>
<proteinExistence type="predicted"/>
<feature type="compositionally biased region" description="Basic residues" evidence="1">
    <location>
        <begin position="30"/>
        <end position="42"/>
    </location>
</feature>
<evidence type="ECO:0000313" key="3">
    <source>
        <dbReference type="Proteomes" id="UP001152803"/>
    </source>
</evidence>
<accession>A0A9Q1DH81</accession>
<dbReference type="OrthoDB" id="8945032at2759"/>
<feature type="compositionally biased region" description="Basic and acidic residues" evidence="1">
    <location>
        <begin position="107"/>
        <end position="120"/>
    </location>
</feature>
<dbReference type="Proteomes" id="UP001152803">
    <property type="component" value="Unassembled WGS sequence"/>
</dbReference>
<gene>
    <name evidence="2" type="ORF">COCON_G00122240</name>
</gene>
<evidence type="ECO:0000313" key="2">
    <source>
        <dbReference type="EMBL" id="KAJ8269617.1"/>
    </source>
</evidence>